<evidence type="ECO:0000313" key="2">
    <source>
        <dbReference type="EMBL" id="KAK2971323.1"/>
    </source>
</evidence>
<evidence type="ECO:0000256" key="1">
    <source>
        <dbReference type="SAM" id="Phobius"/>
    </source>
</evidence>
<feature type="transmembrane region" description="Helical" evidence="1">
    <location>
        <begin position="122"/>
        <end position="140"/>
    </location>
</feature>
<proteinExistence type="predicted"/>
<sequence length="168" mass="17566">MGLSASKRVCRALRDSPPFNSACDSVYQDCLALAQHAFPGVRPYQLASASDRLHHSLSAEIPLIRKWVPSPPTRSQVDAAFESVARRFGQGGEDITLGSEEFKAFAVEVFGGAVASGARRVVLQRVPVVVAGIVGIGAATRSGREVVGAVIGVYALGVATSVYLNLGG</sequence>
<organism evidence="2 3">
    <name type="scientific">Escallonia rubra</name>
    <dbReference type="NCBI Taxonomy" id="112253"/>
    <lineage>
        <taxon>Eukaryota</taxon>
        <taxon>Viridiplantae</taxon>
        <taxon>Streptophyta</taxon>
        <taxon>Embryophyta</taxon>
        <taxon>Tracheophyta</taxon>
        <taxon>Spermatophyta</taxon>
        <taxon>Magnoliopsida</taxon>
        <taxon>eudicotyledons</taxon>
        <taxon>Gunneridae</taxon>
        <taxon>Pentapetalae</taxon>
        <taxon>asterids</taxon>
        <taxon>campanulids</taxon>
        <taxon>Escalloniales</taxon>
        <taxon>Escalloniaceae</taxon>
        <taxon>Escallonia</taxon>
    </lineage>
</organism>
<keyword evidence="1" id="KW-0472">Membrane</keyword>
<keyword evidence="3" id="KW-1185">Reference proteome</keyword>
<dbReference type="PANTHER" id="PTHR36743:SF1">
    <property type="entry name" value="OS04G0495300 PROTEIN"/>
    <property type="match status" value="1"/>
</dbReference>
<evidence type="ECO:0000313" key="3">
    <source>
        <dbReference type="Proteomes" id="UP001187471"/>
    </source>
</evidence>
<keyword evidence="1" id="KW-0812">Transmembrane</keyword>
<comment type="caution">
    <text evidence="2">The sequence shown here is derived from an EMBL/GenBank/DDBJ whole genome shotgun (WGS) entry which is preliminary data.</text>
</comment>
<protein>
    <submittedName>
        <fullName evidence="2">Uncharacterized protein</fullName>
    </submittedName>
</protein>
<feature type="transmembrane region" description="Helical" evidence="1">
    <location>
        <begin position="146"/>
        <end position="166"/>
    </location>
</feature>
<dbReference type="EMBL" id="JAVXUO010002590">
    <property type="protein sequence ID" value="KAK2971323.1"/>
    <property type="molecule type" value="Genomic_DNA"/>
</dbReference>
<reference evidence="2" key="1">
    <citation type="submission" date="2022-12" db="EMBL/GenBank/DDBJ databases">
        <title>Draft genome assemblies for two species of Escallonia (Escalloniales).</title>
        <authorList>
            <person name="Chanderbali A."/>
            <person name="Dervinis C."/>
            <person name="Anghel I."/>
            <person name="Soltis D."/>
            <person name="Soltis P."/>
            <person name="Zapata F."/>
        </authorList>
    </citation>
    <scope>NUCLEOTIDE SEQUENCE</scope>
    <source>
        <strain evidence="2">UCBG92.1500</strain>
        <tissue evidence="2">Leaf</tissue>
    </source>
</reference>
<dbReference type="AlphaFoldDB" id="A0AA88U4A9"/>
<gene>
    <name evidence="2" type="ORF">RJ640_013424</name>
</gene>
<name>A0AA88U4A9_9ASTE</name>
<keyword evidence="1" id="KW-1133">Transmembrane helix</keyword>
<accession>A0AA88U4A9</accession>
<dbReference type="Proteomes" id="UP001187471">
    <property type="component" value="Unassembled WGS sequence"/>
</dbReference>
<dbReference type="PANTHER" id="PTHR36743">
    <property type="entry name" value="OS04G0495300 PROTEIN"/>
    <property type="match status" value="1"/>
</dbReference>